<evidence type="ECO:0000313" key="3">
    <source>
        <dbReference type="Proteomes" id="UP000650466"/>
    </source>
</evidence>
<name>A0A926KRG0_9BACL</name>
<dbReference type="InterPro" id="IPR036116">
    <property type="entry name" value="FN3_sf"/>
</dbReference>
<dbReference type="InterPro" id="IPR017853">
    <property type="entry name" value="GH"/>
</dbReference>
<dbReference type="SUPFAM" id="SSF49265">
    <property type="entry name" value="Fibronectin type III"/>
    <property type="match status" value="3"/>
</dbReference>
<dbReference type="InterPro" id="IPR039514">
    <property type="entry name" value="6GAL-like"/>
</dbReference>
<dbReference type="SUPFAM" id="SSF51445">
    <property type="entry name" value="(Trans)glycosidases"/>
    <property type="match status" value="1"/>
</dbReference>
<accession>A0A926KRG0</accession>
<dbReference type="Gene3D" id="3.20.20.80">
    <property type="entry name" value="Glycosidases"/>
    <property type="match status" value="1"/>
</dbReference>
<feature type="domain" description="Fibronectin type-III" evidence="1">
    <location>
        <begin position="559"/>
        <end position="651"/>
    </location>
</feature>
<dbReference type="Proteomes" id="UP000650466">
    <property type="component" value="Unassembled WGS sequence"/>
</dbReference>
<evidence type="ECO:0000313" key="2">
    <source>
        <dbReference type="EMBL" id="MBD0380933.1"/>
    </source>
</evidence>
<dbReference type="PANTHER" id="PTHR42767">
    <property type="entry name" value="ENDO-BETA-1,6-GALACTANASE"/>
    <property type="match status" value="1"/>
</dbReference>
<dbReference type="Gene3D" id="2.60.40.10">
    <property type="entry name" value="Immunoglobulins"/>
    <property type="match status" value="3"/>
</dbReference>
<dbReference type="InterPro" id="IPR003961">
    <property type="entry name" value="FN3_dom"/>
</dbReference>
<dbReference type="Gene3D" id="2.60.40.1180">
    <property type="entry name" value="Golgi alpha-mannosidase II"/>
    <property type="match status" value="1"/>
</dbReference>
<dbReference type="Gene3D" id="2.60.120.430">
    <property type="entry name" value="Galactose-binding lectin"/>
    <property type="match status" value="1"/>
</dbReference>
<comment type="caution">
    <text evidence="2">The sequence shown here is derived from an EMBL/GenBank/DDBJ whole genome shotgun (WGS) entry which is preliminary data.</text>
</comment>
<gene>
    <name evidence="2" type="ORF">ICC18_12450</name>
</gene>
<dbReference type="InterPro" id="IPR039743">
    <property type="entry name" value="6GAL/EXGAL"/>
</dbReference>
<dbReference type="CDD" id="cd00063">
    <property type="entry name" value="FN3"/>
    <property type="match status" value="3"/>
</dbReference>
<dbReference type="InterPro" id="IPR008979">
    <property type="entry name" value="Galactose-bd-like_sf"/>
</dbReference>
<dbReference type="Gene3D" id="2.60.120.560">
    <property type="entry name" value="Exo-inulinase, domain 1"/>
    <property type="match status" value="1"/>
</dbReference>
<dbReference type="AlphaFoldDB" id="A0A926KRG0"/>
<dbReference type="PROSITE" id="PS50853">
    <property type="entry name" value="FN3"/>
    <property type="match status" value="2"/>
</dbReference>
<dbReference type="PANTHER" id="PTHR42767:SF1">
    <property type="entry name" value="ENDO-BETA-1,6-GALACTANASE-LIKE DOMAIN-CONTAINING PROTEIN"/>
    <property type="match status" value="1"/>
</dbReference>
<dbReference type="InterPro" id="IPR013783">
    <property type="entry name" value="Ig-like_fold"/>
</dbReference>
<protein>
    <submittedName>
        <fullName evidence="2">Fibronectin type III domain-containing protein</fullName>
    </submittedName>
</protein>
<dbReference type="Pfam" id="PF00041">
    <property type="entry name" value="fn3"/>
    <property type="match status" value="2"/>
</dbReference>
<sequence length="1239" mass="136105">MARPIQLKGDRRLKSKLLKKFTATFLTCTSCFGLYGGTLTASTETEVSPPIDAIISIDASVKYQKIDNFGASDAWSMEQLGKYWTDENKTRVADLLFSREKGIGLSAWRFNIGAGSTETDQAIITNPWRRAEAFKSEEVSSYDWSKQEGQQWFLKAAKDRGVGDLIAFVNSPPVWMTKNGHAQPDSTVGSTNLKEGFEDEFAAYVSDVLEHFKNEGLEFNYISPINEPTWDWNKAGQEANRYNNDDLKRVILELHRQLQSRGLTAQISAPDGVEITALLDDDVYKSFANKEQYNAGANNLGLGKYREYIKDMLGDPELKKAIGNKIASHSYWSDYSKPDDDRLGKLRELLLANLKKYDAAAKYWMTEYCILGSYGPGRDLGIDPALHVARTIHFDLERANASAWQWWTAVSKEDYKDGLIYTDFNNAGDEQNILTSKILWALGNYSKFIRPGADRIALTGLDEQARSGLLGSAYKHDGEKTVTAVFVNDSQEDKRIKLSLGGLDNKDAISVMKPYITSADKDLTRGQDAPVQTDGTFETVIPARSVVTLNGDLIKANKKPEAPEIVNVKPMNKGLKVEFNAPKGAYEYEVSYSAKNDKQEKKLTLMSENSFIIQGLENGKQYAVTIRAGNQNGFGPPSKKGYGTPELLAPTVIASTGTDGGFKAIYDLEISVPAYRVRYGTQHGNYDKELISENPTGTLQVEGLVNGTNYYAVVEAVDGLDVSPPSSEFQVKPDISAPTKIMAIPADTKAHLEISPVEGASGYIVQVISGSQIISTKSINKSSIELEGLTNGSPFAVRVTSIGKGGNGTGFTEAVVTPKAYEVRHEDDFEKGDMTRYQQDLSMWRMEDGLLKHVSGGDHQGELSVNGMQLIDGTITAIVKHATAGADWGIAFRGSSFEKGYMFGYENGALIIRRDGQNLAGSVPFTAKLGELYQLDVRLNGKRIQAFIDGKPVFDLTDTFYTSGRAGLHSWADAEFAYLKIARETDNFKSSPEIYQVKEGDRQVALQYSEVDGADSYVIRYRPTSGGETGSTEISANPGSMIITGLDNDVTYSFTVIAIREGEEAASEPIEATPIGNAGKVLFYVDAGDGTPLQLEEGEMFGSLQTLEEQPYGRDPVTGINWGYEADDGLTWAHSSPTDAYESIRQFDGNDNGKGIAYRFQIPNGPYKVTVGFFDPWKASDRIMNVTINGETKLTGYVIGSKQEAKTFDSIVVTDGELIVKAVKAGGSKPMLSWIKVEQ</sequence>
<dbReference type="InterPro" id="IPR013780">
    <property type="entry name" value="Glyco_hydro_b"/>
</dbReference>
<organism evidence="2 3">
    <name type="scientific">Paenibacillus sedimenti</name>
    <dbReference type="NCBI Taxonomy" id="2770274"/>
    <lineage>
        <taxon>Bacteria</taxon>
        <taxon>Bacillati</taxon>
        <taxon>Bacillota</taxon>
        <taxon>Bacilli</taxon>
        <taxon>Bacillales</taxon>
        <taxon>Paenibacillaceae</taxon>
        <taxon>Paenibacillus</taxon>
    </lineage>
</organism>
<dbReference type="Pfam" id="PF14587">
    <property type="entry name" value="Glyco_hydr_30_2"/>
    <property type="match status" value="1"/>
</dbReference>
<feature type="domain" description="Fibronectin type-III" evidence="1">
    <location>
        <begin position="988"/>
        <end position="1078"/>
    </location>
</feature>
<evidence type="ECO:0000259" key="1">
    <source>
        <dbReference type="PROSITE" id="PS50853"/>
    </source>
</evidence>
<reference evidence="2" key="1">
    <citation type="submission" date="2020-09" db="EMBL/GenBank/DDBJ databases">
        <title>Draft Genome Sequence of Paenibacillus sp. WST5.</title>
        <authorList>
            <person name="Bao Z."/>
        </authorList>
    </citation>
    <scope>NUCLEOTIDE SEQUENCE</scope>
    <source>
        <strain evidence="2">WST5</strain>
    </source>
</reference>
<dbReference type="EMBL" id="JACVVD010000003">
    <property type="protein sequence ID" value="MBD0380933.1"/>
    <property type="molecule type" value="Genomic_DNA"/>
</dbReference>
<keyword evidence="3" id="KW-1185">Reference proteome</keyword>
<proteinExistence type="predicted"/>
<dbReference type="GO" id="GO:0004553">
    <property type="term" value="F:hydrolase activity, hydrolyzing O-glycosyl compounds"/>
    <property type="evidence" value="ECO:0007669"/>
    <property type="project" value="InterPro"/>
</dbReference>
<dbReference type="SMART" id="SM00060">
    <property type="entry name" value="FN3"/>
    <property type="match status" value="4"/>
</dbReference>
<dbReference type="SUPFAM" id="SSF49785">
    <property type="entry name" value="Galactose-binding domain-like"/>
    <property type="match status" value="1"/>
</dbReference>